<dbReference type="SUPFAM" id="SSF56112">
    <property type="entry name" value="Protein kinase-like (PK-like)"/>
    <property type="match status" value="1"/>
</dbReference>
<dbReference type="AlphaFoldDB" id="A0A381N7W7"/>
<dbReference type="Gene3D" id="3.90.1200.10">
    <property type="match status" value="1"/>
</dbReference>
<evidence type="ECO:0000313" key="2">
    <source>
        <dbReference type="EMBL" id="SUZ50720.1"/>
    </source>
</evidence>
<reference evidence="2" key="1">
    <citation type="submission" date="2018-05" db="EMBL/GenBank/DDBJ databases">
        <authorList>
            <person name="Lanie J.A."/>
            <person name="Ng W.-L."/>
            <person name="Kazmierczak K.M."/>
            <person name="Andrzejewski T.M."/>
            <person name="Davidsen T.M."/>
            <person name="Wayne K.J."/>
            <person name="Tettelin H."/>
            <person name="Glass J.I."/>
            <person name="Rusch D."/>
            <person name="Podicherti R."/>
            <person name="Tsui H.-C.T."/>
            <person name="Winkler M.E."/>
        </authorList>
    </citation>
    <scope>NUCLEOTIDE SEQUENCE</scope>
</reference>
<dbReference type="InterPro" id="IPR002575">
    <property type="entry name" value="Aminoglycoside_PTrfase"/>
</dbReference>
<sequence>MSLLKEGLLEWSNEKLKGSGKPEMFEIEALRQEASTREYFRLKGKGNSMIGVFSPPETELNEQFIFLSNYFRNNGVTVPEVFYFDLESGWMLVEDFGDDSYQFKLNKKNYHHLFSAAIDEMINIHLCQKDVKISVLEEIDLQNQMLLFEDWFLKDLLGLELGREETDLFSNLYKVVVQDLKEQPKVLCHFDYESRNLMILQDGNAGVLDFQDAVYGPIFLDPAALFKDLYLEIKDEELNALLEEYLSRSDELGLTQVSAIKNPRKSLDLTGLQRQLRILGTLSRLHLRDGKSFRLPDLHKTLNFVIETTTKYEELNEVSNYLKEKVAPLLAQTLKESL</sequence>
<organism evidence="2">
    <name type="scientific">marine metagenome</name>
    <dbReference type="NCBI Taxonomy" id="408172"/>
    <lineage>
        <taxon>unclassified sequences</taxon>
        <taxon>metagenomes</taxon>
        <taxon>ecological metagenomes</taxon>
    </lineage>
</organism>
<evidence type="ECO:0000259" key="1">
    <source>
        <dbReference type="Pfam" id="PF01636"/>
    </source>
</evidence>
<dbReference type="InterPro" id="IPR011009">
    <property type="entry name" value="Kinase-like_dom_sf"/>
</dbReference>
<dbReference type="EMBL" id="UINC01000185">
    <property type="protein sequence ID" value="SUZ50720.1"/>
    <property type="molecule type" value="Genomic_DNA"/>
</dbReference>
<accession>A0A381N7W7</accession>
<name>A0A381N7W7_9ZZZZ</name>
<dbReference type="Gene3D" id="3.30.200.20">
    <property type="entry name" value="Phosphorylase Kinase, domain 1"/>
    <property type="match status" value="1"/>
</dbReference>
<feature type="domain" description="Aminoglycoside phosphotransferase" evidence="1">
    <location>
        <begin position="27"/>
        <end position="246"/>
    </location>
</feature>
<gene>
    <name evidence="2" type="ORF">METZ01_LOCUS3574</name>
</gene>
<protein>
    <recommendedName>
        <fullName evidence="1">Aminoglycoside phosphotransferase domain-containing protein</fullName>
    </recommendedName>
</protein>
<proteinExistence type="predicted"/>
<dbReference type="Pfam" id="PF01636">
    <property type="entry name" value="APH"/>
    <property type="match status" value="1"/>
</dbReference>